<evidence type="ECO:0000313" key="2">
    <source>
        <dbReference type="Proteomes" id="UP000295662"/>
    </source>
</evidence>
<dbReference type="Proteomes" id="UP000295662">
    <property type="component" value="Unassembled WGS sequence"/>
</dbReference>
<name>A0A4R7RUR5_9BACT</name>
<protein>
    <submittedName>
        <fullName evidence="1">Uncharacterized protein</fullName>
    </submittedName>
</protein>
<reference evidence="1 2" key="1">
    <citation type="submission" date="2019-03" db="EMBL/GenBank/DDBJ databases">
        <title>Genomic Encyclopedia of Archaeal and Bacterial Type Strains, Phase II (KMG-II): from individual species to whole genera.</title>
        <authorList>
            <person name="Goeker M."/>
        </authorList>
    </citation>
    <scope>NUCLEOTIDE SEQUENCE [LARGE SCALE GENOMIC DNA]</scope>
    <source>
        <strain evidence="1 2">ATCC 25309</strain>
    </source>
</reference>
<dbReference type="AlphaFoldDB" id="A0A4R7RUR5"/>
<accession>A0A4R7RUR5</accession>
<comment type="caution">
    <text evidence="1">The sequence shown here is derived from an EMBL/GenBank/DDBJ whole genome shotgun (WGS) entry which is preliminary data.</text>
</comment>
<evidence type="ECO:0000313" key="1">
    <source>
        <dbReference type="EMBL" id="TDU69450.1"/>
    </source>
</evidence>
<gene>
    <name evidence="1" type="ORF">EI77_03105</name>
</gene>
<proteinExistence type="predicted"/>
<sequence>MPDQAIKDRYRSAQRLDNCFYRSLGSYCFYTQSIELPSISEQDFAEAAKLATDLKSSGATTISPALYEKLKHIHPVSAHEYTHFLDCTATVWGIDLLLSLFRAYGLGDDETKYFHAKEANEQIQGIKMPDYYSVIQESVSPTRPWKYRISTGSIFDKNGKPSSRQIPFLHFLNAENEFLARAPISLLSMLEASSTFQELRSHALLIRQLPDDSKWVENSTFGQTFMNRLYDHQLTEYSVCTHLIANRNNITDPMIAYYYAAIISRFCLNLRASDIPKFSIVDAVATALSLDGSPHRQEIISRLNASLAAGDRAVLFSVLARSCDIVGALASKTTPRTSLSQACQLFGVELAELETSAKEAFSELHEQLSHLPNVPPAIAASCLHNFQAQGDIYNVKFDFTAMELPPAMYGDGELRPAFIGGRKIFKDFDVEEHFLAVQPKRDWMRQFSEACFVKPN</sequence>
<dbReference type="OrthoDB" id="1363190at2"/>
<organism evidence="1 2">
    <name type="scientific">Prosthecobacter fusiformis</name>
    <dbReference type="NCBI Taxonomy" id="48464"/>
    <lineage>
        <taxon>Bacteria</taxon>
        <taxon>Pseudomonadati</taxon>
        <taxon>Verrucomicrobiota</taxon>
        <taxon>Verrucomicrobiia</taxon>
        <taxon>Verrucomicrobiales</taxon>
        <taxon>Verrucomicrobiaceae</taxon>
        <taxon>Prosthecobacter</taxon>
    </lineage>
</organism>
<keyword evidence="2" id="KW-1185">Reference proteome</keyword>
<dbReference type="RefSeq" id="WP_133796132.1">
    <property type="nucleotide sequence ID" value="NZ_SOCA01000005.1"/>
</dbReference>
<dbReference type="EMBL" id="SOCA01000005">
    <property type="protein sequence ID" value="TDU69450.1"/>
    <property type="molecule type" value="Genomic_DNA"/>
</dbReference>